<feature type="compositionally biased region" description="Polar residues" evidence="1">
    <location>
        <begin position="1"/>
        <end position="10"/>
    </location>
</feature>
<evidence type="ECO:0000256" key="1">
    <source>
        <dbReference type="SAM" id="MobiDB-lite"/>
    </source>
</evidence>
<feature type="region of interest" description="Disordered" evidence="1">
    <location>
        <begin position="1"/>
        <end position="37"/>
    </location>
</feature>
<dbReference type="AlphaFoldDB" id="A0A5B7GW35"/>
<feature type="compositionally biased region" description="Pro residues" evidence="1">
    <location>
        <begin position="14"/>
        <end position="34"/>
    </location>
</feature>
<organism evidence="2 3">
    <name type="scientific">Portunus trituberculatus</name>
    <name type="common">Swimming crab</name>
    <name type="synonym">Neptunus trituberculatus</name>
    <dbReference type="NCBI Taxonomy" id="210409"/>
    <lineage>
        <taxon>Eukaryota</taxon>
        <taxon>Metazoa</taxon>
        <taxon>Ecdysozoa</taxon>
        <taxon>Arthropoda</taxon>
        <taxon>Crustacea</taxon>
        <taxon>Multicrustacea</taxon>
        <taxon>Malacostraca</taxon>
        <taxon>Eumalacostraca</taxon>
        <taxon>Eucarida</taxon>
        <taxon>Decapoda</taxon>
        <taxon>Pleocyemata</taxon>
        <taxon>Brachyura</taxon>
        <taxon>Eubrachyura</taxon>
        <taxon>Portunoidea</taxon>
        <taxon>Portunidae</taxon>
        <taxon>Portuninae</taxon>
        <taxon>Portunus</taxon>
    </lineage>
</organism>
<dbReference type="EMBL" id="VSRR010019052">
    <property type="protein sequence ID" value="MPC61876.1"/>
    <property type="molecule type" value="Genomic_DNA"/>
</dbReference>
<gene>
    <name evidence="2" type="ORF">E2C01_055953</name>
</gene>
<sequence>MTVHTLQNNVRFLPPTPPPLPPPTPPPPLSPPPSRSCHSILVNQCQDPLPRHYRRPRADFAIVWFTSPIPVFCLR</sequence>
<protein>
    <submittedName>
        <fullName evidence="2">Uncharacterized protein</fullName>
    </submittedName>
</protein>
<reference evidence="2 3" key="1">
    <citation type="submission" date="2019-05" db="EMBL/GenBank/DDBJ databases">
        <title>Another draft genome of Portunus trituberculatus and its Hox gene families provides insights of decapod evolution.</title>
        <authorList>
            <person name="Jeong J.-H."/>
            <person name="Song I."/>
            <person name="Kim S."/>
            <person name="Choi T."/>
            <person name="Kim D."/>
            <person name="Ryu S."/>
            <person name="Kim W."/>
        </authorList>
    </citation>
    <scope>NUCLEOTIDE SEQUENCE [LARGE SCALE GENOMIC DNA]</scope>
    <source>
        <tissue evidence="2">Muscle</tissue>
    </source>
</reference>
<keyword evidence="3" id="KW-1185">Reference proteome</keyword>
<comment type="caution">
    <text evidence="2">The sequence shown here is derived from an EMBL/GenBank/DDBJ whole genome shotgun (WGS) entry which is preliminary data.</text>
</comment>
<name>A0A5B7GW35_PORTR</name>
<dbReference type="Proteomes" id="UP000324222">
    <property type="component" value="Unassembled WGS sequence"/>
</dbReference>
<evidence type="ECO:0000313" key="2">
    <source>
        <dbReference type="EMBL" id="MPC61876.1"/>
    </source>
</evidence>
<evidence type="ECO:0000313" key="3">
    <source>
        <dbReference type="Proteomes" id="UP000324222"/>
    </source>
</evidence>
<proteinExistence type="predicted"/>
<accession>A0A5B7GW35</accession>